<dbReference type="GO" id="GO:0046872">
    <property type="term" value="F:metal ion binding"/>
    <property type="evidence" value="ECO:0007669"/>
    <property type="project" value="UniProtKB-KW"/>
</dbReference>
<dbReference type="InterPro" id="IPR023874">
    <property type="entry name" value="DNA_rSAM_put"/>
</dbReference>
<sequence length="436" mass="49668">MNIMDKLKILSDAAKYDVSCSSSGSNRKNTKDGIGNASVSGICHSFASDGRCISLLKILLTNYCIYDCVYCVNRISNDVPRAFFTPQEVIDLTINFYKRNYIEGLFLSSAIIQNANYTMELLLKVVKTLRLEHKFNGYIHVKAIPGADDALIEEAGKYVDRMSINIELPSSQGLKLLAPQKSKENILKPMDFIKNQIIHSVDNKKRFKSAPSFVPGGQSTQLIVGATKESDFDILKLCEGLYNKYSLKRVYYSAYVPVNNSPKLPDIKNPPLLRENRLYQADWLLRFYGFKASELLNETYPNFHEKLDPKITYALNNIDKFPVEINTAPYELLLRIPGIGVRSAKRIVLTRKVSFLSFDDIKKLGVVLKRAQYFITCRGKYYGDVGFDRDKIENRLLIKEEKLKTINSNYEQLSFFSTVPTIYKKEDKVKAIIGEI</sequence>
<gene>
    <name evidence="6" type="ORF">U732_744</name>
</gene>
<dbReference type="RefSeq" id="WP_039636802.1">
    <property type="nucleotide sequence ID" value="NZ_AYSO01000020.1"/>
</dbReference>
<accession>A0A0C1R1R7</accession>
<evidence type="ECO:0000256" key="4">
    <source>
        <dbReference type="ARBA" id="ARBA00023014"/>
    </source>
</evidence>
<dbReference type="GO" id="GO:0051536">
    <property type="term" value="F:iron-sulfur cluster binding"/>
    <property type="evidence" value="ECO:0007669"/>
    <property type="project" value="UniProtKB-KW"/>
</dbReference>
<feature type="domain" description="Radical SAM core" evidence="5">
    <location>
        <begin position="59"/>
        <end position="196"/>
    </location>
</feature>
<dbReference type="InterPro" id="IPR058240">
    <property type="entry name" value="rSAM_sf"/>
</dbReference>
<dbReference type="STRING" id="29341.RSJ17_06520"/>
<dbReference type="OrthoDB" id="9801154at2"/>
<keyword evidence="3" id="KW-0408">Iron</keyword>
<keyword evidence="4" id="KW-0411">Iron-sulfur</keyword>
<protein>
    <submittedName>
        <fullName evidence="6">4Fe-4S single cluster domain protein</fullName>
    </submittedName>
</protein>
<dbReference type="InterPro" id="IPR051675">
    <property type="entry name" value="Endo/Exo/Phosphatase_dom_1"/>
</dbReference>
<name>A0A0C1R1R7_9CLOT</name>
<keyword evidence="2" id="KW-0479">Metal-binding</keyword>
<dbReference type="SUPFAM" id="SSF47781">
    <property type="entry name" value="RuvA domain 2-like"/>
    <property type="match status" value="1"/>
</dbReference>
<dbReference type="NCBIfam" id="TIGR03916">
    <property type="entry name" value="rSAM_link_UDG"/>
    <property type="match status" value="1"/>
</dbReference>
<dbReference type="PANTHER" id="PTHR21180">
    <property type="entry name" value="ENDONUCLEASE/EXONUCLEASE/PHOSPHATASE FAMILY DOMAIN-CONTAINING PROTEIN 1"/>
    <property type="match status" value="1"/>
</dbReference>
<dbReference type="Proteomes" id="UP000031366">
    <property type="component" value="Unassembled WGS sequence"/>
</dbReference>
<keyword evidence="1" id="KW-0949">S-adenosyl-L-methionine</keyword>
<dbReference type="SFLD" id="SFLDS00029">
    <property type="entry name" value="Radical_SAM"/>
    <property type="match status" value="1"/>
</dbReference>
<dbReference type="GO" id="GO:0003824">
    <property type="term" value="F:catalytic activity"/>
    <property type="evidence" value="ECO:0007669"/>
    <property type="project" value="InterPro"/>
</dbReference>
<evidence type="ECO:0000256" key="2">
    <source>
        <dbReference type="ARBA" id="ARBA00022723"/>
    </source>
</evidence>
<dbReference type="InterPro" id="IPR010994">
    <property type="entry name" value="RuvA_2-like"/>
</dbReference>
<evidence type="ECO:0000256" key="3">
    <source>
        <dbReference type="ARBA" id="ARBA00023004"/>
    </source>
</evidence>
<dbReference type="Gene3D" id="3.20.20.70">
    <property type="entry name" value="Aldolase class I"/>
    <property type="match status" value="1"/>
</dbReference>
<dbReference type="EMBL" id="AYSO01000020">
    <property type="protein sequence ID" value="KIE44386.1"/>
    <property type="molecule type" value="Genomic_DNA"/>
</dbReference>
<dbReference type="Gene3D" id="1.10.150.320">
    <property type="entry name" value="Photosystem II 12 kDa extrinsic protein"/>
    <property type="match status" value="1"/>
</dbReference>
<evidence type="ECO:0000259" key="5">
    <source>
        <dbReference type="Pfam" id="PF04055"/>
    </source>
</evidence>
<evidence type="ECO:0000313" key="7">
    <source>
        <dbReference type="Proteomes" id="UP000031366"/>
    </source>
</evidence>
<dbReference type="SFLD" id="SFLDG01102">
    <property type="entry name" value="Uncharacterised_Radical_SAM_Su"/>
    <property type="match status" value="1"/>
</dbReference>
<reference evidence="6 7" key="1">
    <citation type="journal article" date="2015" name="Infect. Genet. Evol.">
        <title>Genomic sequences of six botulinum neurotoxin-producing strains representing three clostridial species illustrate the mobility and diversity of botulinum neurotoxin genes.</title>
        <authorList>
            <person name="Smith T.J."/>
            <person name="Hill K.K."/>
            <person name="Xie G."/>
            <person name="Foley B.T."/>
            <person name="Williamson C.H."/>
            <person name="Foster J.T."/>
            <person name="Johnson S.L."/>
            <person name="Chertkov O."/>
            <person name="Teshima H."/>
            <person name="Gibbons H.S."/>
            <person name="Johnsky L.A."/>
            <person name="Karavis M.A."/>
            <person name="Smith L.A."/>
        </authorList>
    </citation>
    <scope>NUCLEOTIDE SEQUENCE [LARGE SCALE GENOMIC DNA]</scope>
    <source>
        <strain evidence="6 7">CDC 2741</strain>
    </source>
</reference>
<evidence type="ECO:0000313" key="6">
    <source>
        <dbReference type="EMBL" id="KIE44386.1"/>
    </source>
</evidence>
<organism evidence="6 7">
    <name type="scientific">Clostridium argentinense CDC 2741</name>
    <dbReference type="NCBI Taxonomy" id="1418104"/>
    <lineage>
        <taxon>Bacteria</taxon>
        <taxon>Bacillati</taxon>
        <taxon>Bacillota</taxon>
        <taxon>Clostridia</taxon>
        <taxon>Eubacteriales</taxon>
        <taxon>Clostridiaceae</taxon>
        <taxon>Clostridium</taxon>
    </lineage>
</organism>
<dbReference type="CDD" id="cd01335">
    <property type="entry name" value="Radical_SAM"/>
    <property type="match status" value="1"/>
</dbReference>
<keyword evidence="7" id="KW-1185">Reference proteome</keyword>
<dbReference type="PANTHER" id="PTHR21180:SF9">
    <property type="entry name" value="TYPE II SECRETION SYSTEM PROTEIN K"/>
    <property type="match status" value="1"/>
</dbReference>
<dbReference type="InterPro" id="IPR013785">
    <property type="entry name" value="Aldolase_TIM"/>
</dbReference>
<dbReference type="Pfam" id="PF12836">
    <property type="entry name" value="HHH_3"/>
    <property type="match status" value="1"/>
</dbReference>
<comment type="caution">
    <text evidence="6">The sequence shown here is derived from an EMBL/GenBank/DDBJ whole genome shotgun (WGS) entry which is preliminary data.</text>
</comment>
<evidence type="ECO:0000256" key="1">
    <source>
        <dbReference type="ARBA" id="ARBA00022691"/>
    </source>
</evidence>
<dbReference type="SUPFAM" id="SSF102114">
    <property type="entry name" value="Radical SAM enzymes"/>
    <property type="match status" value="1"/>
</dbReference>
<dbReference type="InterPro" id="IPR007197">
    <property type="entry name" value="rSAM"/>
</dbReference>
<dbReference type="Pfam" id="PF04055">
    <property type="entry name" value="Radical_SAM"/>
    <property type="match status" value="1"/>
</dbReference>
<proteinExistence type="predicted"/>
<dbReference type="AlphaFoldDB" id="A0A0C1R1R7"/>